<evidence type="ECO:0000256" key="3">
    <source>
        <dbReference type="SAM" id="SignalP"/>
    </source>
</evidence>
<evidence type="ECO:0000256" key="2">
    <source>
        <dbReference type="RuleBase" id="RU361185"/>
    </source>
</evidence>
<dbReference type="InterPro" id="IPR025887">
    <property type="entry name" value="Glyco_hydro_31_N_dom"/>
</dbReference>
<evidence type="ECO:0000313" key="8">
    <source>
        <dbReference type="Proteomes" id="UP000305848"/>
    </source>
</evidence>
<keyword evidence="2" id="KW-0326">Glycosidase</keyword>
<reference evidence="7 8" key="1">
    <citation type="submission" date="2019-05" db="EMBL/GenBank/DDBJ databases">
        <title>Panacibacter sp. strain 17mud1-8 Genome sequencing and assembly.</title>
        <authorList>
            <person name="Chhetri G."/>
        </authorList>
    </citation>
    <scope>NUCLEOTIDE SEQUENCE [LARGE SCALE GENOMIC DNA]</scope>
    <source>
        <strain evidence="7 8">17mud1-8</strain>
    </source>
</reference>
<accession>A0A4U3L996</accession>
<comment type="caution">
    <text evidence="7">The sequence shown here is derived from an EMBL/GenBank/DDBJ whole genome shotgun (WGS) entry which is preliminary data.</text>
</comment>
<dbReference type="GO" id="GO:0005975">
    <property type="term" value="P:carbohydrate metabolic process"/>
    <property type="evidence" value="ECO:0007669"/>
    <property type="project" value="InterPro"/>
</dbReference>
<evidence type="ECO:0000256" key="1">
    <source>
        <dbReference type="ARBA" id="ARBA00007806"/>
    </source>
</evidence>
<evidence type="ECO:0000259" key="5">
    <source>
        <dbReference type="Pfam" id="PF13802"/>
    </source>
</evidence>
<dbReference type="CDD" id="cd14752">
    <property type="entry name" value="GH31_N"/>
    <property type="match status" value="1"/>
</dbReference>
<dbReference type="SUPFAM" id="SSF74650">
    <property type="entry name" value="Galactose mutarotase-like"/>
    <property type="match status" value="1"/>
</dbReference>
<feature type="signal peptide" evidence="3">
    <location>
        <begin position="1"/>
        <end position="24"/>
    </location>
</feature>
<dbReference type="EMBL" id="SZQL01000001">
    <property type="protein sequence ID" value="TKK71660.1"/>
    <property type="molecule type" value="Genomic_DNA"/>
</dbReference>
<feature type="domain" description="Glycoside hydrolase family 31 TIM barrel" evidence="4">
    <location>
        <begin position="240"/>
        <end position="550"/>
    </location>
</feature>
<evidence type="ECO:0000259" key="4">
    <source>
        <dbReference type="Pfam" id="PF01055"/>
    </source>
</evidence>
<protein>
    <submittedName>
        <fullName evidence="7">Glycoside hydrolase</fullName>
    </submittedName>
</protein>
<dbReference type="PANTHER" id="PTHR43863:SF2">
    <property type="entry name" value="MALTASE-GLUCOAMYLASE"/>
    <property type="match status" value="1"/>
</dbReference>
<evidence type="ECO:0000259" key="6">
    <source>
        <dbReference type="Pfam" id="PF21365"/>
    </source>
</evidence>
<sequence length="725" mass="81134">MQRRKFINTVSALSGMMLMPPAFAEQGTASADTPVSDPQQVHPGIWKFTFGTPENITPQSTRLIAPDAASLQHLPGVKDCPVTVTSDINERGVIISMPLQPNEYLYGLGLQFQSFQQRGLKKKLRVNADPVIDSGDSHAPVPFFVSTGGYGVLVDTARYATFYMGNKKKQPANAAKPDNAKEGTAGWNGLNKEDRYGLGDDSAILVEVPVAKGVDVYIFGGPTLLNAVQRYNLFSGGGVVPPRWGLGFWYRVESNLTQEEVKGMGNYFRNSKIPCDVLGLEPHWQTHSYSCSYVWSSNFPDPAQMLADLKDNHFRVNLWEHAFVHPTAPFYDALIPYSGDYLVWDGLVPDFLQKEGRNIFGAFHKKEHVDIGVSGYKADECDNSDFTRNWSFPELSRFPSGADGEQMHSLFGLRYQDTLLNVFNQKGVPTYGLVRSSGALAAPYPFVLYSDLYNHRTFIHAIAQSGFTGLLWTPEVRDASSNEDLIRRLQSVIFSPLAMVNAWYLKNAPWKQIEREANNKGQFAEGWQQLEAQCRAIIELRMSLIPYLHAAFVRYKKEGIPPFRALVMDYPSDEAVRDISNQFLVGDSMLAAPVVEGEKMRKIYLPEGEWFHFWSYQRYSGKKEYEIEVPLEEIPVFIKSGTILPLAKATLHTADPDSYQLTAWVFGNNIQPATLYESDEQLNPTLVKVELLWAAAAKKGSIKRSGVAKGGVNQYSVVEWKRVGG</sequence>
<dbReference type="SUPFAM" id="SSF51011">
    <property type="entry name" value="Glycosyl hydrolase domain"/>
    <property type="match status" value="1"/>
</dbReference>
<dbReference type="InterPro" id="IPR000322">
    <property type="entry name" value="Glyco_hydro_31_TIM"/>
</dbReference>
<dbReference type="Pfam" id="PF01055">
    <property type="entry name" value="Glyco_hydro_31_2nd"/>
    <property type="match status" value="1"/>
</dbReference>
<dbReference type="AlphaFoldDB" id="A0A4U3L996"/>
<evidence type="ECO:0000313" key="7">
    <source>
        <dbReference type="EMBL" id="TKK71660.1"/>
    </source>
</evidence>
<dbReference type="Gene3D" id="2.60.40.1180">
    <property type="entry name" value="Golgi alpha-mannosidase II"/>
    <property type="match status" value="1"/>
</dbReference>
<organism evidence="7 8">
    <name type="scientific">Ilyomonas limi</name>
    <dbReference type="NCBI Taxonomy" id="2575867"/>
    <lineage>
        <taxon>Bacteria</taxon>
        <taxon>Pseudomonadati</taxon>
        <taxon>Bacteroidota</taxon>
        <taxon>Chitinophagia</taxon>
        <taxon>Chitinophagales</taxon>
        <taxon>Chitinophagaceae</taxon>
        <taxon>Ilyomonas</taxon>
    </lineage>
</organism>
<dbReference type="Pfam" id="PF21365">
    <property type="entry name" value="Glyco_hydro_31_3rd"/>
    <property type="match status" value="1"/>
</dbReference>
<feature type="chain" id="PRO_5020621180" evidence="3">
    <location>
        <begin position="25"/>
        <end position="725"/>
    </location>
</feature>
<dbReference type="InterPro" id="IPR017853">
    <property type="entry name" value="GH"/>
</dbReference>
<dbReference type="PANTHER" id="PTHR43863">
    <property type="entry name" value="HYDROLASE, PUTATIVE (AFU_ORTHOLOGUE AFUA_1G03140)-RELATED"/>
    <property type="match status" value="1"/>
</dbReference>
<name>A0A4U3L996_9BACT</name>
<dbReference type="Gene3D" id="3.20.20.80">
    <property type="entry name" value="Glycosidases"/>
    <property type="match status" value="1"/>
</dbReference>
<dbReference type="Proteomes" id="UP000305848">
    <property type="component" value="Unassembled WGS sequence"/>
</dbReference>
<dbReference type="InterPro" id="IPR051816">
    <property type="entry name" value="Glycosyl_Hydrolase_31"/>
</dbReference>
<comment type="similarity">
    <text evidence="1 2">Belongs to the glycosyl hydrolase 31 family.</text>
</comment>
<dbReference type="Gene3D" id="2.60.40.1760">
    <property type="entry name" value="glycosyl hydrolase (family 31)"/>
    <property type="match status" value="1"/>
</dbReference>
<feature type="domain" description="Glycoside hydrolase family 31 N-terminal" evidence="5">
    <location>
        <begin position="92"/>
        <end position="162"/>
    </location>
</feature>
<feature type="domain" description="Glycosyl hydrolase family 31 C-terminal" evidence="6">
    <location>
        <begin position="559"/>
        <end position="644"/>
    </location>
</feature>
<dbReference type="InterPro" id="IPR011013">
    <property type="entry name" value="Gal_mutarotase_sf_dom"/>
</dbReference>
<proteinExistence type="inferred from homology"/>
<dbReference type="OrthoDB" id="176168at2"/>
<dbReference type="CDD" id="cd06592">
    <property type="entry name" value="GH31_NET37"/>
    <property type="match status" value="1"/>
</dbReference>
<dbReference type="RefSeq" id="WP_137259900.1">
    <property type="nucleotide sequence ID" value="NZ_SZQL01000001.1"/>
</dbReference>
<dbReference type="InterPro" id="IPR013780">
    <property type="entry name" value="Glyco_hydro_b"/>
</dbReference>
<keyword evidence="2 7" id="KW-0378">Hydrolase</keyword>
<dbReference type="Pfam" id="PF13802">
    <property type="entry name" value="Gal_mutarotas_2"/>
    <property type="match status" value="1"/>
</dbReference>
<keyword evidence="8" id="KW-1185">Reference proteome</keyword>
<dbReference type="SUPFAM" id="SSF51445">
    <property type="entry name" value="(Trans)glycosidases"/>
    <property type="match status" value="1"/>
</dbReference>
<dbReference type="GO" id="GO:0030246">
    <property type="term" value="F:carbohydrate binding"/>
    <property type="evidence" value="ECO:0007669"/>
    <property type="project" value="InterPro"/>
</dbReference>
<gene>
    <name evidence="7" type="ORF">FC093_01145</name>
</gene>
<dbReference type="InterPro" id="IPR048395">
    <property type="entry name" value="Glyco_hydro_31_C"/>
</dbReference>
<keyword evidence="3" id="KW-0732">Signal</keyword>
<dbReference type="GO" id="GO:0004553">
    <property type="term" value="F:hydrolase activity, hydrolyzing O-glycosyl compounds"/>
    <property type="evidence" value="ECO:0007669"/>
    <property type="project" value="InterPro"/>
</dbReference>